<evidence type="ECO:0000259" key="1">
    <source>
        <dbReference type="PROSITE" id="PS50878"/>
    </source>
</evidence>
<accession>A0ABC9Y611</accession>
<keyword evidence="3" id="KW-1185">Reference proteome</keyword>
<dbReference type="CDD" id="cd01650">
    <property type="entry name" value="RT_nLTR_like"/>
    <property type="match status" value="1"/>
</dbReference>
<organism evidence="2 3">
    <name type="scientific">Grus japonensis</name>
    <name type="common">Japanese crane</name>
    <name type="synonym">Red-crowned crane</name>
    <dbReference type="NCBI Taxonomy" id="30415"/>
    <lineage>
        <taxon>Eukaryota</taxon>
        <taxon>Metazoa</taxon>
        <taxon>Chordata</taxon>
        <taxon>Craniata</taxon>
        <taxon>Vertebrata</taxon>
        <taxon>Euteleostomi</taxon>
        <taxon>Archelosauria</taxon>
        <taxon>Archosauria</taxon>
        <taxon>Dinosauria</taxon>
        <taxon>Saurischia</taxon>
        <taxon>Theropoda</taxon>
        <taxon>Coelurosauria</taxon>
        <taxon>Aves</taxon>
        <taxon>Neognathae</taxon>
        <taxon>Neoaves</taxon>
        <taxon>Gruiformes</taxon>
        <taxon>Gruidae</taxon>
        <taxon>Grus</taxon>
    </lineage>
</organism>
<dbReference type="InterPro" id="IPR043502">
    <property type="entry name" value="DNA/RNA_pol_sf"/>
</dbReference>
<dbReference type="AlphaFoldDB" id="A0ABC9Y611"/>
<dbReference type="PANTHER" id="PTHR33332">
    <property type="entry name" value="REVERSE TRANSCRIPTASE DOMAIN-CONTAINING PROTEIN"/>
    <property type="match status" value="1"/>
</dbReference>
<evidence type="ECO:0000313" key="3">
    <source>
        <dbReference type="Proteomes" id="UP001623348"/>
    </source>
</evidence>
<evidence type="ECO:0000313" key="2">
    <source>
        <dbReference type="EMBL" id="GAB0205144.1"/>
    </source>
</evidence>
<comment type="caution">
    <text evidence="2">The sequence shown here is derived from an EMBL/GenBank/DDBJ whole genome shotgun (WGS) entry which is preliminary data.</text>
</comment>
<proteinExistence type="predicted"/>
<feature type="domain" description="Reverse transcriptase" evidence="1">
    <location>
        <begin position="52"/>
        <end position="298"/>
    </location>
</feature>
<name>A0ABC9Y611_GRUJA</name>
<dbReference type="Pfam" id="PF00078">
    <property type="entry name" value="RVT_1"/>
    <property type="match status" value="1"/>
</dbReference>
<protein>
    <submittedName>
        <fullName evidence="2">Mitochondrial enolase superfamily member 1</fullName>
    </submittedName>
</protein>
<dbReference type="InterPro" id="IPR000477">
    <property type="entry name" value="RT_dom"/>
</dbReference>
<dbReference type="Proteomes" id="UP001623348">
    <property type="component" value="Unassembled WGS sequence"/>
</dbReference>
<sequence length="412" mass="46122">MPAGSKTDLLLAKAKPISNSGSASVIPYLRRDKTLVGAFAARKRSEKISWKTGEVPEDCRTANVTLVFKTVKKEDPANYRPVSLTSIPGKVMEQLILGVINKHVEENNVIRSGQHGFTRGKSCLTNLIDAYDVMTSWVDEGRAVDVVYLDFSKAFDTVSHNILVSKLRKCGLDEWTVRWVENWLNGRAQSVVISSTESSWRPVSSGVPQGSVLGLVLFNIFINDLDERTERTLSKFADDTELGGVADTPEGCTAIQSHPDRLENWAKRNHMKFNKGTCRVLHLGKNNSRYQFWLGVDLLGSSTAEKDLGILVDNKLSMRQQCALVAKKANGILGCIKNSGASRSREVILPLYSAPVRPHLEYCVQFWAPQFKKDRELLERVQQRATKMIRGLEHLSYEKTLRELGLFSLKKT</sequence>
<reference evidence="2 3" key="1">
    <citation type="submission" date="2024-06" db="EMBL/GenBank/DDBJ databases">
        <title>The draft genome of Grus japonensis, version 3.</title>
        <authorList>
            <person name="Nabeshima K."/>
            <person name="Suzuki S."/>
            <person name="Onuma M."/>
        </authorList>
    </citation>
    <scope>NUCLEOTIDE SEQUENCE [LARGE SCALE GENOMIC DNA]</scope>
    <source>
        <strain evidence="2 3">451A</strain>
    </source>
</reference>
<dbReference type="SUPFAM" id="SSF56672">
    <property type="entry name" value="DNA/RNA polymerases"/>
    <property type="match status" value="1"/>
</dbReference>
<gene>
    <name evidence="2" type="ORF">GRJ2_002980000</name>
</gene>
<dbReference type="PROSITE" id="PS50878">
    <property type="entry name" value="RT_POL"/>
    <property type="match status" value="1"/>
</dbReference>
<dbReference type="EMBL" id="BAAFJT010000040">
    <property type="protein sequence ID" value="GAB0205144.1"/>
    <property type="molecule type" value="Genomic_DNA"/>
</dbReference>